<gene>
    <name evidence="2" type="ORF">BGZ96_010989</name>
</gene>
<name>A0ABQ7JTI0_9FUNG</name>
<dbReference type="PANTHER" id="PTHR43205">
    <property type="entry name" value="PROSTAGLANDIN REDUCTASE"/>
    <property type="match status" value="1"/>
</dbReference>
<evidence type="ECO:0000313" key="2">
    <source>
        <dbReference type="EMBL" id="KAG0284653.1"/>
    </source>
</evidence>
<evidence type="ECO:0000259" key="1">
    <source>
        <dbReference type="Pfam" id="PF00107"/>
    </source>
</evidence>
<protein>
    <recommendedName>
        <fullName evidence="1">Alcohol dehydrogenase-like C-terminal domain-containing protein</fullName>
    </recommendedName>
</protein>
<keyword evidence="3" id="KW-1185">Reference proteome</keyword>
<reference evidence="2 3" key="1">
    <citation type="journal article" date="2020" name="Fungal Divers.">
        <title>Resolving the Mortierellaceae phylogeny through synthesis of multi-gene phylogenetics and phylogenomics.</title>
        <authorList>
            <person name="Vandepol N."/>
            <person name="Liber J."/>
            <person name="Desiro A."/>
            <person name="Na H."/>
            <person name="Kennedy M."/>
            <person name="Barry K."/>
            <person name="Grigoriev I.V."/>
            <person name="Miller A.N."/>
            <person name="O'Donnell K."/>
            <person name="Stajich J.E."/>
            <person name="Bonito G."/>
        </authorList>
    </citation>
    <scope>NUCLEOTIDE SEQUENCE [LARGE SCALE GENOMIC DNA]</scope>
    <source>
        <strain evidence="2 3">AD045</strain>
    </source>
</reference>
<sequence length="174" mass="19383">MRRETEGYLADVIGSSNPSASYVTKARLIGMAVFNYKTQDKREALTAAVGPQGLDVYYDLVFDNTVEIALDLLNPHGRIITVGLLAGHNGGELALPRNIAHLLMKQIRWEGYTVFEHLDEFETFWKEVTPLVKSGELKYTETVVNGSADNIVETYLRLLEGAYQGKVSLKLGDF</sequence>
<dbReference type="Pfam" id="PF00107">
    <property type="entry name" value="ADH_zinc_N"/>
    <property type="match status" value="1"/>
</dbReference>
<proteinExistence type="predicted"/>
<dbReference type="PANTHER" id="PTHR43205:SF7">
    <property type="entry name" value="PROSTAGLANDIN REDUCTASE 1"/>
    <property type="match status" value="1"/>
</dbReference>
<dbReference type="Gene3D" id="3.90.180.10">
    <property type="entry name" value="Medium-chain alcohol dehydrogenases, catalytic domain"/>
    <property type="match status" value="1"/>
</dbReference>
<comment type="caution">
    <text evidence="2">The sequence shown here is derived from an EMBL/GenBank/DDBJ whole genome shotgun (WGS) entry which is preliminary data.</text>
</comment>
<dbReference type="Proteomes" id="UP001194696">
    <property type="component" value="Unassembled WGS sequence"/>
</dbReference>
<dbReference type="Gene3D" id="3.40.50.720">
    <property type="entry name" value="NAD(P)-binding Rossmann-like Domain"/>
    <property type="match status" value="1"/>
</dbReference>
<organism evidence="2 3">
    <name type="scientific">Linnemannia gamsii</name>
    <dbReference type="NCBI Taxonomy" id="64522"/>
    <lineage>
        <taxon>Eukaryota</taxon>
        <taxon>Fungi</taxon>
        <taxon>Fungi incertae sedis</taxon>
        <taxon>Mucoromycota</taxon>
        <taxon>Mortierellomycotina</taxon>
        <taxon>Mortierellomycetes</taxon>
        <taxon>Mortierellales</taxon>
        <taxon>Mortierellaceae</taxon>
        <taxon>Linnemannia</taxon>
    </lineage>
</organism>
<dbReference type="EMBL" id="JAAAIM010000748">
    <property type="protein sequence ID" value="KAG0284653.1"/>
    <property type="molecule type" value="Genomic_DNA"/>
</dbReference>
<accession>A0ABQ7JTI0</accession>
<dbReference type="SUPFAM" id="SSF51735">
    <property type="entry name" value="NAD(P)-binding Rossmann-fold domains"/>
    <property type="match status" value="1"/>
</dbReference>
<dbReference type="InterPro" id="IPR045010">
    <property type="entry name" value="MDR_fam"/>
</dbReference>
<evidence type="ECO:0000313" key="3">
    <source>
        <dbReference type="Proteomes" id="UP001194696"/>
    </source>
</evidence>
<dbReference type="InterPro" id="IPR013149">
    <property type="entry name" value="ADH-like_C"/>
</dbReference>
<dbReference type="InterPro" id="IPR036291">
    <property type="entry name" value="NAD(P)-bd_dom_sf"/>
</dbReference>
<feature type="domain" description="Alcohol dehydrogenase-like C-terminal" evidence="1">
    <location>
        <begin position="11"/>
        <end position="127"/>
    </location>
</feature>